<dbReference type="KEGG" id="mmil:sm9_0033"/>
<accession>A0A0U2TPE3</accession>
<dbReference type="SUPFAM" id="SSF55469">
    <property type="entry name" value="FMN-dependent nitroreductase-like"/>
    <property type="match status" value="1"/>
</dbReference>
<dbReference type="InterPro" id="IPR000415">
    <property type="entry name" value="Nitroreductase-like"/>
</dbReference>
<dbReference type="AlphaFoldDB" id="A0A0U2TPE3"/>
<keyword evidence="2" id="KW-0560">Oxidoreductase</keyword>
<evidence type="ECO:0000259" key="3">
    <source>
        <dbReference type="Pfam" id="PF00881"/>
    </source>
</evidence>
<organism evidence="4 5">
    <name type="scientific">Methanobrevibacter millerae</name>
    <dbReference type="NCBI Taxonomy" id="230361"/>
    <lineage>
        <taxon>Archaea</taxon>
        <taxon>Methanobacteriati</taxon>
        <taxon>Methanobacteriota</taxon>
        <taxon>Methanomada group</taxon>
        <taxon>Methanobacteria</taxon>
        <taxon>Methanobacteriales</taxon>
        <taxon>Methanobacteriaceae</taxon>
        <taxon>Methanobrevibacter</taxon>
    </lineage>
</organism>
<name>A0A0U2TPE3_9EURY</name>
<dbReference type="InterPro" id="IPR029479">
    <property type="entry name" value="Nitroreductase"/>
</dbReference>
<dbReference type="Proteomes" id="UP000067738">
    <property type="component" value="Chromosome"/>
</dbReference>
<dbReference type="GO" id="GO:0016491">
    <property type="term" value="F:oxidoreductase activity"/>
    <property type="evidence" value="ECO:0007669"/>
    <property type="project" value="UniProtKB-KW"/>
</dbReference>
<gene>
    <name evidence="4" type="ORF">sm9_0033</name>
</gene>
<feature type="domain" description="Nitroreductase" evidence="3">
    <location>
        <begin position="10"/>
        <end position="157"/>
    </location>
</feature>
<dbReference type="PATRIC" id="fig|230361.4.peg.33"/>
<dbReference type="CDD" id="cd02136">
    <property type="entry name" value="PnbA_NfnB-like"/>
    <property type="match status" value="1"/>
</dbReference>
<sequence>MNQTIEDLISRRSIRKFKDEQISDEDLNTILEAGTYAPTGRGAQSPKIVVIQNPETIKEFSAWNRSFFPMEVPDDVDPFYGGKTLLIVLADSKLPTYVEDGASVLAVLVNAAHAVGVGSCWIHRARDEFASAKGKSLLKEWGIPESYEGIGHVVLGYPDMEMPKPAPRKPDYIVFVD</sequence>
<evidence type="ECO:0000313" key="5">
    <source>
        <dbReference type="Proteomes" id="UP000067738"/>
    </source>
</evidence>
<protein>
    <submittedName>
        <fullName evidence="4">Nitroreductase family protein</fullName>
    </submittedName>
</protein>
<keyword evidence="5" id="KW-1185">Reference proteome</keyword>
<evidence type="ECO:0000256" key="2">
    <source>
        <dbReference type="ARBA" id="ARBA00023002"/>
    </source>
</evidence>
<dbReference type="PANTHER" id="PTHR43673">
    <property type="entry name" value="NAD(P)H NITROREDUCTASE YDGI-RELATED"/>
    <property type="match status" value="1"/>
</dbReference>
<dbReference type="Pfam" id="PF00881">
    <property type="entry name" value="Nitroreductase"/>
    <property type="match status" value="1"/>
</dbReference>
<evidence type="ECO:0000313" key="4">
    <source>
        <dbReference type="EMBL" id="ALT67843.1"/>
    </source>
</evidence>
<evidence type="ECO:0000256" key="1">
    <source>
        <dbReference type="ARBA" id="ARBA00007118"/>
    </source>
</evidence>
<dbReference type="PANTHER" id="PTHR43673:SF10">
    <property type="entry name" value="NADH DEHYDROGENASE_NAD(P)H NITROREDUCTASE XCC3605-RELATED"/>
    <property type="match status" value="1"/>
</dbReference>
<dbReference type="OrthoDB" id="105365at2157"/>
<dbReference type="RefSeq" id="WP_058738214.1">
    <property type="nucleotide sequence ID" value="NZ_CP011266.1"/>
</dbReference>
<dbReference type="EMBL" id="CP011266">
    <property type="protein sequence ID" value="ALT67843.1"/>
    <property type="molecule type" value="Genomic_DNA"/>
</dbReference>
<reference evidence="4 5" key="1">
    <citation type="submission" date="2015-04" db="EMBL/GenBank/DDBJ databases">
        <title>The complete genome sequence of the rumen methanogen Methanobrevibacter millerae SM9.</title>
        <authorList>
            <person name="Leahy S.C."/>
            <person name="Kelly W.J."/>
            <person name="Pacheco D.M."/>
            <person name="Li D."/>
            <person name="Altermann E."/>
            <person name="Attwood G.T."/>
        </authorList>
    </citation>
    <scope>NUCLEOTIDE SEQUENCE [LARGE SCALE GENOMIC DNA]</scope>
    <source>
        <strain evidence="4 5">SM9</strain>
    </source>
</reference>
<comment type="similarity">
    <text evidence="1">Belongs to the nitroreductase family.</text>
</comment>
<dbReference type="GeneID" id="26735014"/>
<proteinExistence type="inferred from homology"/>
<dbReference type="Gene3D" id="3.40.109.10">
    <property type="entry name" value="NADH Oxidase"/>
    <property type="match status" value="1"/>
</dbReference>